<dbReference type="NCBIfam" id="TIGR00914">
    <property type="entry name" value="2A0601"/>
    <property type="match status" value="1"/>
</dbReference>
<feature type="transmembrane region" description="Helical" evidence="8">
    <location>
        <begin position="906"/>
        <end position="928"/>
    </location>
</feature>
<feature type="transmembrane region" description="Helical" evidence="8">
    <location>
        <begin position="476"/>
        <end position="502"/>
    </location>
</feature>
<feature type="transmembrane region" description="Helical" evidence="8">
    <location>
        <begin position="12"/>
        <end position="31"/>
    </location>
</feature>
<keyword evidence="5 8" id="KW-0812">Transmembrane</keyword>
<keyword evidence="3" id="KW-0813">Transport</keyword>
<dbReference type="PANTHER" id="PTHR32063:SF4">
    <property type="entry name" value="SLR6043 PROTEIN"/>
    <property type="match status" value="1"/>
</dbReference>
<dbReference type="GO" id="GO:0008324">
    <property type="term" value="F:monoatomic cation transmembrane transporter activity"/>
    <property type="evidence" value="ECO:0007669"/>
    <property type="project" value="InterPro"/>
</dbReference>
<feature type="transmembrane region" description="Helical" evidence="8">
    <location>
        <begin position="446"/>
        <end position="464"/>
    </location>
</feature>
<sequence length="1048" mass="115041">MINKIIEYSLNNRLIIIAASALLLIAGIYTASKMEVDVFPDLTAPTVVVLTEAHGMAPEEVEKLVTFQIETVVNGATNVRRLRSSSAAGISIVWIEFEWGTDIFKARQIVSEKLTTIAEKLPLGVGNPTLAPQSSIMGEIMLIGLSSDSTSPMDLRTIADWNIRPRLLAIGGVSQVMVIGGEFKQYQILASPQKMKHYNISLNELLKASKESNLNASGGFMNEFGNEYIIRGVGRTNSLEEIGNAVIKVVNNVPIKIEDVAEVKIGGAIPKIGDGSLKASPAVIMTIAKQPGANTLELTEKIDNAITEIAKTFPSDIKINTKIFRQADFIQASISNIKEALIEGSLFVVITMFLFLMNFRTTIISLVAMPLSLIISIITLKFLGLTINTMSLGGMAIAIGEVVDDAIIDVENVFKRLKENAQKSIESRKSTLVIVYDASKEMRSSILNATLIIIVAFIPLFFLGGMEGRMLQPLGISFIVSLFASLLVAVTLTPVLCSFMLTSDKMLLKQAKGSWTERWLHRYYNSALKRVMRMKKTVLGISLVLFIVAIFLMFGLGRSFLPEFNEGTLTISAVSMPGISLEESNKIGNRIETILLSVPEIPITSRRTGRAELDEHAQGVNAAEIDAPFVLAGRSKEEFMKDVREKLSAVSEANITIGQPIGHRIDHMLSGTRANIAIKLFGTDLSKMFSLANQIQRNIKDIKGLVDISVEQQIEIPQVQIKAKRNMLAKYGISIGQFTEFIDVAFAGEKVSQVFESNKSFDLVLRFNDENRGKIENIRNVLIDTNINPDQQSKIQNLTSKIPLHYVADIVSTAGPSTINRENVQRKIVVSANIAGRDLKSVVNQIKEKIHDTIQLPENYHIQYGGQFESEAKASKILFFTSFMSLFTIFLLLYQEFKNIKLAGIVFLNLPLALIGGALSIWFTGGIISIPSIIGFISLFGIATRNGILLVSHYQALESQGITLYETVMRGSLDRLNPILMTALTTYLALIPLIITGDLPGNEIQSPMAIVILGGLLSSTLLNIFIVPVVYYISNVKCECDISSCSCT</sequence>
<protein>
    <submittedName>
        <fullName evidence="9">Cation efflux transporter</fullName>
    </submittedName>
</protein>
<comment type="caution">
    <text evidence="9">The sequence shown here is derived from an EMBL/GenBank/DDBJ whole genome shotgun (WGS) entry which is preliminary data.</text>
</comment>
<evidence type="ECO:0000313" key="9">
    <source>
        <dbReference type="EMBL" id="GAB61369.1"/>
    </source>
</evidence>
<feature type="transmembrane region" description="Helical" evidence="8">
    <location>
        <begin position="538"/>
        <end position="556"/>
    </location>
</feature>
<organism evidence="9 10">
    <name type="scientific">Candidatus Jettenia caeni</name>
    <dbReference type="NCBI Taxonomy" id="247490"/>
    <lineage>
        <taxon>Bacteria</taxon>
        <taxon>Pseudomonadati</taxon>
        <taxon>Planctomycetota</taxon>
        <taxon>Candidatus Brocadiia</taxon>
        <taxon>Candidatus Brocadiales</taxon>
        <taxon>Candidatus Brocadiaceae</taxon>
        <taxon>Candidatus Jettenia</taxon>
    </lineage>
</organism>
<dbReference type="Gene3D" id="3.30.70.1320">
    <property type="entry name" value="Multidrug efflux transporter AcrB pore domain like"/>
    <property type="match status" value="1"/>
</dbReference>
<dbReference type="eggNOG" id="COG3696">
    <property type="taxonomic scope" value="Bacteria"/>
</dbReference>
<name>I3II24_9BACT</name>
<accession>I3II24</accession>
<dbReference type="InterPro" id="IPR004763">
    <property type="entry name" value="CusA-like"/>
</dbReference>
<dbReference type="GO" id="GO:0005886">
    <property type="term" value="C:plasma membrane"/>
    <property type="evidence" value="ECO:0007669"/>
    <property type="project" value="UniProtKB-SubCell"/>
</dbReference>
<dbReference type="GO" id="GO:0042910">
    <property type="term" value="F:xenobiotic transmembrane transporter activity"/>
    <property type="evidence" value="ECO:0007669"/>
    <property type="project" value="TreeGrafter"/>
</dbReference>
<dbReference type="EMBL" id="BAFH01000002">
    <property type="protein sequence ID" value="GAB61369.1"/>
    <property type="molecule type" value="Genomic_DNA"/>
</dbReference>
<feature type="transmembrane region" description="Helical" evidence="8">
    <location>
        <begin position="1008"/>
        <end position="1033"/>
    </location>
</feature>
<feature type="transmembrane region" description="Helical" evidence="8">
    <location>
        <begin position="363"/>
        <end position="383"/>
    </location>
</feature>
<feature type="transmembrane region" description="Helical" evidence="8">
    <location>
        <begin position="934"/>
        <end position="957"/>
    </location>
</feature>
<comment type="subcellular location">
    <subcellularLocation>
        <location evidence="1">Cell membrane</location>
        <topology evidence="1">Multi-pass membrane protein</topology>
    </subcellularLocation>
</comment>
<evidence type="ECO:0000256" key="4">
    <source>
        <dbReference type="ARBA" id="ARBA00022475"/>
    </source>
</evidence>
<dbReference type="Pfam" id="PF00873">
    <property type="entry name" value="ACR_tran"/>
    <property type="match status" value="1"/>
</dbReference>
<keyword evidence="10" id="KW-1185">Reference proteome</keyword>
<dbReference type="SUPFAM" id="SSF82866">
    <property type="entry name" value="Multidrug efflux transporter AcrB transmembrane domain"/>
    <property type="match status" value="2"/>
</dbReference>
<evidence type="ECO:0000256" key="8">
    <source>
        <dbReference type="SAM" id="Phobius"/>
    </source>
</evidence>
<dbReference type="InterPro" id="IPR027463">
    <property type="entry name" value="AcrB_DN_DC_subdom"/>
</dbReference>
<evidence type="ECO:0000256" key="1">
    <source>
        <dbReference type="ARBA" id="ARBA00004651"/>
    </source>
</evidence>
<dbReference type="AlphaFoldDB" id="I3II24"/>
<dbReference type="SUPFAM" id="SSF82693">
    <property type="entry name" value="Multidrug efflux transporter AcrB pore domain, PN1, PN2, PC1 and PC2 subdomains"/>
    <property type="match status" value="2"/>
</dbReference>
<dbReference type="SUPFAM" id="SSF82714">
    <property type="entry name" value="Multidrug efflux transporter AcrB TolC docking domain, DN and DC subdomains"/>
    <property type="match status" value="2"/>
</dbReference>
<dbReference type="PRINTS" id="PR00702">
    <property type="entry name" value="ACRIFLAVINRP"/>
</dbReference>
<keyword evidence="7 8" id="KW-0472">Membrane</keyword>
<evidence type="ECO:0000313" key="10">
    <source>
        <dbReference type="Proteomes" id="UP000002985"/>
    </source>
</evidence>
<dbReference type="Gene3D" id="1.20.1640.10">
    <property type="entry name" value="Multidrug efflux transporter AcrB transmembrane domain"/>
    <property type="match status" value="2"/>
</dbReference>
<gene>
    <name evidence="9" type="ORF">KSU1_B0512</name>
</gene>
<dbReference type="Gene3D" id="3.30.70.1430">
    <property type="entry name" value="Multidrug efflux transporter AcrB pore domain"/>
    <property type="match status" value="2"/>
</dbReference>
<dbReference type="PANTHER" id="PTHR32063">
    <property type="match status" value="1"/>
</dbReference>
<keyword evidence="4" id="KW-1003">Cell membrane</keyword>
<dbReference type="Gene3D" id="3.30.70.1440">
    <property type="entry name" value="Multidrug efflux transporter AcrB pore domain"/>
    <property type="match status" value="1"/>
</dbReference>
<evidence type="ECO:0000256" key="7">
    <source>
        <dbReference type="ARBA" id="ARBA00023136"/>
    </source>
</evidence>
<evidence type="ECO:0000256" key="2">
    <source>
        <dbReference type="ARBA" id="ARBA00010942"/>
    </source>
</evidence>
<evidence type="ECO:0000256" key="6">
    <source>
        <dbReference type="ARBA" id="ARBA00022989"/>
    </source>
</evidence>
<keyword evidence="6 8" id="KW-1133">Transmembrane helix</keyword>
<proteinExistence type="inferred from homology"/>
<evidence type="ECO:0000256" key="3">
    <source>
        <dbReference type="ARBA" id="ARBA00022448"/>
    </source>
</evidence>
<dbReference type="STRING" id="247490.KSU1_B0512"/>
<feature type="transmembrane region" description="Helical" evidence="8">
    <location>
        <begin position="978"/>
        <end position="996"/>
    </location>
</feature>
<dbReference type="InterPro" id="IPR001036">
    <property type="entry name" value="Acrflvin-R"/>
</dbReference>
<feature type="transmembrane region" description="Helical" evidence="8">
    <location>
        <begin position="877"/>
        <end position="894"/>
    </location>
</feature>
<dbReference type="Gene3D" id="3.30.2090.10">
    <property type="entry name" value="Multidrug efflux transporter AcrB TolC docking domain, DN and DC subdomains"/>
    <property type="match status" value="2"/>
</dbReference>
<dbReference type="Proteomes" id="UP000002985">
    <property type="component" value="Unassembled WGS sequence"/>
</dbReference>
<dbReference type="OrthoDB" id="219750at2"/>
<reference evidence="9 10" key="1">
    <citation type="journal article" date="2012" name="FEBS Lett.">
        <title>Anammox organism KSU-1 expresses a NirK-type copper-containing nitrite reductase instead of a NirS-type with cytochrome cd1.</title>
        <authorList>
            <person name="Hira D."/>
            <person name="Toh H."/>
            <person name="Migita C.T."/>
            <person name="Okubo H."/>
            <person name="Nishiyama T."/>
            <person name="Hattori M."/>
            <person name="Furukawa K."/>
            <person name="Fujii T."/>
        </authorList>
    </citation>
    <scope>NUCLEOTIDE SEQUENCE [LARGE SCALE GENOMIC DNA]</scope>
</reference>
<comment type="similarity">
    <text evidence="2">Belongs to the resistance-nodulation-cell division (RND) (TC 2.A.6) family.</text>
</comment>
<evidence type="ECO:0000256" key="5">
    <source>
        <dbReference type="ARBA" id="ARBA00022692"/>
    </source>
</evidence>